<keyword evidence="2" id="KW-1185">Reference proteome</keyword>
<evidence type="ECO:0000313" key="1">
    <source>
        <dbReference type="EMBL" id="TGY64815.1"/>
    </source>
</evidence>
<protein>
    <submittedName>
        <fullName evidence="1">Uncharacterized protein</fullName>
    </submittedName>
</protein>
<accession>A0AC61R472</accession>
<dbReference type="Proteomes" id="UP000308836">
    <property type="component" value="Unassembled WGS sequence"/>
</dbReference>
<name>A0AC61R472_9FIRM</name>
<dbReference type="EMBL" id="SRYG01000033">
    <property type="protein sequence ID" value="TGY64815.1"/>
    <property type="molecule type" value="Genomic_DNA"/>
</dbReference>
<organism evidence="1 2">
    <name type="scientific">Dubosiella muris</name>
    <dbReference type="NCBI Taxonomy" id="3038133"/>
    <lineage>
        <taxon>Bacteria</taxon>
        <taxon>Bacillati</taxon>
        <taxon>Bacillota</taxon>
        <taxon>Erysipelotrichia</taxon>
        <taxon>Erysipelotrichales</taxon>
        <taxon>Erysipelotrichaceae</taxon>
        <taxon>Dubosiella</taxon>
    </lineage>
</organism>
<reference evidence="1" key="1">
    <citation type="submission" date="2019-04" db="EMBL/GenBank/DDBJ databases">
        <title>Microbes associate with the intestines of laboratory mice.</title>
        <authorList>
            <person name="Navarre W."/>
            <person name="Wong E."/>
            <person name="Huang K."/>
            <person name="Tropini C."/>
            <person name="Ng K."/>
            <person name="Yu B."/>
        </authorList>
    </citation>
    <scope>NUCLEOTIDE SEQUENCE</scope>
    <source>
        <strain evidence="1">NM09_H32</strain>
    </source>
</reference>
<comment type="caution">
    <text evidence="1">The sequence shown here is derived from an EMBL/GenBank/DDBJ whole genome shotgun (WGS) entry which is preliminary data.</text>
</comment>
<proteinExistence type="predicted"/>
<evidence type="ECO:0000313" key="2">
    <source>
        <dbReference type="Proteomes" id="UP000308836"/>
    </source>
</evidence>
<gene>
    <name evidence="1" type="ORF">E5336_11555</name>
</gene>
<sequence>MKWLKWVAAIAGIAAGAAGIAKVITDKKNKSLDNYLLPAPTDDESEEIPALKADILSWVGQDEKSFPVTLTFAVPDAKVADRFQEELARDGLSSSFDTNANVVDVLYNGESTIEGLTFLASAVINAMKTTDVQYQGFHFTK</sequence>